<feature type="domain" description="O-methyltransferase C-terminal" evidence="4">
    <location>
        <begin position="33"/>
        <end position="237"/>
    </location>
</feature>
<protein>
    <recommendedName>
        <fullName evidence="4">O-methyltransferase C-terminal domain-containing protein</fullName>
    </recommendedName>
</protein>
<dbReference type="GO" id="GO:0032259">
    <property type="term" value="P:methylation"/>
    <property type="evidence" value="ECO:0007669"/>
    <property type="project" value="UniProtKB-KW"/>
</dbReference>
<dbReference type="PROSITE" id="PS51683">
    <property type="entry name" value="SAM_OMT_II"/>
    <property type="match status" value="1"/>
</dbReference>
<dbReference type="InterPro" id="IPR001077">
    <property type="entry name" value="COMT_C"/>
</dbReference>
<keyword evidence="2" id="KW-0808">Transferase</keyword>
<evidence type="ECO:0000256" key="1">
    <source>
        <dbReference type="ARBA" id="ARBA00022603"/>
    </source>
</evidence>
<keyword evidence="3" id="KW-0949">S-adenosyl-L-methionine</keyword>
<feature type="non-terminal residue" evidence="5">
    <location>
        <position position="1"/>
    </location>
</feature>
<sequence>LKYLGKLLTENDPMSLKYAALMWGDEHYLVMSRLLDALKAYKPQFKEIFEMDLFHYFDKNKEKKLIYDKAMEEYSFDYDNLLELYDFSDTKILLDIGGGSGKLLMKILKKNENISKGILFDLPNSIENAQKLLKDSSFYNKLEFISGDFFEKIPIKADTIIMSRIIHDWSNDKAIKILKTVYKSLEIDGKLLLFETIVPEKLDSDIGITLNFNLLVCVGGKERTLNEFKNILNKAGFIISDVKKDEGIISIIVAQKIKEMIRN</sequence>
<evidence type="ECO:0000256" key="3">
    <source>
        <dbReference type="ARBA" id="ARBA00022691"/>
    </source>
</evidence>
<dbReference type="InterPro" id="IPR029063">
    <property type="entry name" value="SAM-dependent_MTases_sf"/>
</dbReference>
<dbReference type="EMBL" id="BART01023888">
    <property type="protein sequence ID" value="GAG97980.1"/>
    <property type="molecule type" value="Genomic_DNA"/>
</dbReference>
<dbReference type="SUPFAM" id="SSF53335">
    <property type="entry name" value="S-adenosyl-L-methionine-dependent methyltransferases"/>
    <property type="match status" value="1"/>
</dbReference>
<dbReference type="Pfam" id="PF00891">
    <property type="entry name" value="Methyltransf_2"/>
    <property type="match status" value="1"/>
</dbReference>
<proteinExistence type="predicted"/>
<evidence type="ECO:0000313" key="5">
    <source>
        <dbReference type="EMBL" id="GAG97980.1"/>
    </source>
</evidence>
<organism evidence="5">
    <name type="scientific">marine sediment metagenome</name>
    <dbReference type="NCBI Taxonomy" id="412755"/>
    <lineage>
        <taxon>unclassified sequences</taxon>
        <taxon>metagenomes</taxon>
        <taxon>ecological metagenomes</taxon>
    </lineage>
</organism>
<reference evidence="5" key="1">
    <citation type="journal article" date="2014" name="Front. Microbiol.">
        <title>High frequency of phylogenetically diverse reductive dehalogenase-homologous genes in deep subseafloor sedimentary metagenomes.</title>
        <authorList>
            <person name="Kawai M."/>
            <person name="Futagami T."/>
            <person name="Toyoda A."/>
            <person name="Takaki Y."/>
            <person name="Nishi S."/>
            <person name="Hori S."/>
            <person name="Arai W."/>
            <person name="Tsubouchi T."/>
            <person name="Morono Y."/>
            <person name="Uchiyama I."/>
            <person name="Ito T."/>
            <person name="Fujiyama A."/>
            <person name="Inagaki F."/>
            <person name="Takami H."/>
        </authorList>
    </citation>
    <scope>NUCLEOTIDE SEQUENCE</scope>
    <source>
        <strain evidence="5">Expedition CK06-06</strain>
    </source>
</reference>
<dbReference type="AlphaFoldDB" id="X1BSE3"/>
<dbReference type="GO" id="GO:0008171">
    <property type="term" value="F:O-methyltransferase activity"/>
    <property type="evidence" value="ECO:0007669"/>
    <property type="project" value="InterPro"/>
</dbReference>
<comment type="caution">
    <text evidence="5">The sequence shown here is derived from an EMBL/GenBank/DDBJ whole genome shotgun (WGS) entry which is preliminary data.</text>
</comment>
<gene>
    <name evidence="5" type="ORF">S01H4_43323</name>
</gene>
<evidence type="ECO:0000256" key="2">
    <source>
        <dbReference type="ARBA" id="ARBA00022679"/>
    </source>
</evidence>
<accession>X1BSE3</accession>
<evidence type="ECO:0000259" key="4">
    <source>
        <dbReference type="Pfam" id="PF00891"/>
    </source>
</evidence>
<dbReference type="Gene3D" id="3.40.50.150">
    <property type="entry name" value="Vaccinia Virus protein VP39"/>
    <property type="match status" value="1"/>
</dbReference>
<name>X1BSE3_9ZZZZ</name>
<keyword evidence="1" id="KW-0489">Methyltransferase</keyword>
<dbReference type="InterPro" id="IPR016461">
    <property type="entry name" value="COMT-like"/>
</dbReference>
<dbReference type="PANTHER" id="PTHR11746">
    <property type="entry name" value="O-METHYLTRANSFERASE"/>
    <property type="match status" value="1"/>
</dbReference>